<evidence type="ECO:0000313" key="5">
    <source>
        <dbReference type="Proteomes" id="UP001295463"/>
    </source>
</evidence>
<evidence type="ECO:0000256" key="2">
    <source>
        <dbReference type="SAM" id="MobiDB-lite"/>
    </source>
</evidence>
<keyword evidence="3" id="KW-1133">Transmembrane helix</keyword>
<dbReference type="EMBL" id="OW150024">
    <property type="protein sequence ID" value="CAH2032137.1"/>
    <property type="molecule type" value="Genomic_DNA"/>
</dbReference>
<keyword evidence="3" id="KW-0812">Transmembrane</keyword>
<feature type="transmembrane region" description="Helical" evidence="3">
    <location>
        <begin position="207"/>
        <end position="227"/>
    </location>
</feature>
<proteinExistence type="predicted"/>
<gene>
    <name evidence="4" type="ORF">GEAMG1_2301</name>
</gene>
<keyword evidence="3" id="KW-0472">Membrane</keyword>
<accession>A0ABN8HH55</accession>
<dbReference type="Proteomes" id="UP001295463">
    <property type="component" value="Chromosome"/>
</dbReference>
<evidence type="ECO:0000256" key="1">
    <source>
        <dbReference type="SAM" id="Coils"/>
    </source>
</evidence>
<keyword evidence="5" id="KW-1185">Reference proteome</keyword>
<sequence>MNSIEEEKTPSVAEDGAATGAMTGEPVAAVEESSADGAAVPSAAAGEAEVEGGVDVAAQQYPEPNEGTEAGEAKPSGGDEEPDIIPPASEQAMQTLSHLLNSGGAAGLAETVPSAQPASALEKQAETLEQQAETLEQLTGLVRSTEKKADDLMALLAEMTRSQQAMAEEAAKSVTELSLIVQKVADDTEQTAGQLRTARVTSALSPWFLVLSLLALVLLLAGMGYLAMQQKRLQERQDKVSFIATEAAEIQEKKLAAFDKRFAELLGAEIKGVREAVGRESVKSKLNRLRNGATEQRIIRKSSGDWVLPGKKEELVTDQETIEALNQAFEKSGRQLVTPPSIPPHSVLSILKPDGKGGTELVVTRDAVPPQQPEKAAEPDRKAKKRS</sequence>
<dbReference type="RefSeq" id="WP_305732913.1">
    <property type="nucleotide sequence ID" value="NZ_OW150024.1"/>
</dbReference>
<keyword evidence="1" id="KW-0175">Coiled coil</keyword>
<feature type="coiled-coil region" evidence="1">
    <location>
        <begin position="118"/>
        <end position="162"/>
    </location>
</feature>
<feature type="region of interest" description="Disordered" evidence="2">
    <location>
        <begin position="1"/>
        <end position="86"/>
    </location>
</feature>
<evidence type="ECO:0000313" key="4">
    <source>
        <dbReference type="EMBL" id="CAH2032137.1"/>
    </source>
</evidence>
<feature type="region of interest" description="Disordered" evidence="2">
    <location>
        <begin position="336"/>
        <end position="387"/>
    </location>
</feature>
<evidence type="ECO:0000256" key="3">
    <source>
        <dbReference type="SAM" id="Phobius"/>
    </source>
</evidence>
<organism evidence="4 5">
    <name type="scientific">Trichlorobacter ammonificans</name>
    <dbReference type="NCBI Taxonomy" id="2916410"/>
    <lineage>
        <taxon>Bacteria</taxon>
        <taxon>Pseudomonadati</taxon>
        <taxon>Thermodesulfobacteriota</taxon>
        <taxon>Desulfuromonadia</taxon>
        <taxon>Geobacterales</taxon>
        <taxon>Geobacteraceae</taxon>
        <taxon>Trichlorobacter</taxon>
    </lineage>
</organism>
<protein>
    <submittedName>
        <fullName evidence="4">Uncharacterized protein</fullName>
    </submittedName>
</protein>
<name>A0ABN8HH55_9BACT</name>
<feature type="compositionally biased region" description="Low complexity" evidence="2">
    <location>
        <begin position="35"/>
        <end position="58"/>
    </location>
</feature>
<reference evidence="4 5" key="1">
    <citation type="submission" date="2022-03" db="EMBL/GenBank/DDBJ databases">
        <authorList>
            <person name="Koch H."/>
        </authorList>
    </citation>
    <scope>NUCLEOTIDE SEQUENCE [LARGE SCALE GENOMIC DNA]</scope>
    <source>
        <strain evidence="4 5">G1</strain>
    </source>
</reference>